<dbReference type="Proteomes" id="UP001596098">
    <property type="component" value="Unassembled WGS sequence"/>
</dbReference>
<evidence type="ECO:0000313" key="3">
    <source>
        <dbReference type="Proteomes" id="UP001596098"/>
    </source>
</evidence>
<keyword evidence="1" id="KW-0812">Transmembrane</keyword>
<dbReference type="InterPro" id="IPR051553">
    <property type="entry name" value="Ran_GTPase-activating"/>
</dbReference>
<accession>A0ABW1R1G0</accession>
<keyword evidence="1" id="KW-1133">Transmembrane helix</keyword>
<protein>
    <submittedName>
        <fullName evidence="2">RCC1 domain-containing protein</fullName>
    </submittedName>
</protein>
<keyword evidence="1" id="KW-0472">Membrane</keyword>
<dbReference type="RefSeq" id="WP_164878717.1">
    <property type="nucleotide sequence ID" value="NZ_CP034929.1"/>
</dbReference>
<dbReference type="PANTHER" id="PTHR45982:SF1">
    <property type="entry name" value="REGULATOR OF CHROMOSOME CONDENSATION"/>
    <property type="match status" value="1"/>
</dbReference>
<dbReference type="Pfam" id="PF13540">
    <property type="entry name" value="RCC1_2"/>
    <property type="match status" value="1"/>
</dbReference>
<feature type="transmembrane region" description="Helical" evidence="1">
    <location>
        <begin position="365"/>
        <end position="383"/>
    </location>
</feature>
<evidence type="ECO:0000256" key="1">
    <source>
        <dbReference type="SAM" id="Phobius"/>
    </source>
</evidence>
<sequence>MLLALVLGASPAHAAPASDQDADAQVFPGLVATGPEHTCGVLSPDEVTCWGRGHVGQLGQDSDQSIGDGIGPALDATAPVALPGKVTAVAVGDLHSCALTSKGGVHCWGKGNDSRLGRRGTHHVGDSSAHSVTQAPGVALSGRATALAAGGDATCAVLAGGDVECWGRTSGPRPVALSGPATTLDASAQQSCAVLENGTVECWLPGRAPQRVTLGDTAASVSVSDSSACAVLDGGEVECWTRGSDAVSQPLPHAAAAVSVADEQSCAVIGAGDVWCWASGEDASDTGVQAVSLSVTSTSACAVTTSSALLCWGDGAWGKLGHGDVDDRTPTLEIPAVPSSAVDTTTVSFGGGSAMSDDQHDGGLSPWWLTLLLLPCAGAVWWLRSRRPQGERA</sequence>
<dbReference type="Gene3D" id="2.130.10.30">
    <property type="entry name" value="Regulator of chromosome condensation 1/beta-lactamase-inhibitor protein II"/>
    <property type="match status" value="2"/>
</dbReference>
<name>A0ABW1R1G0_9ACTN</name>
<keyword evidence="3" id="KW-1185">Reference proteome</keyword>
<proteinExistence type="predicted"/>
<dbReference type="InterPro" id="IPR000408">
    <property type="entry name" value="Reg_chr_condens"/>
</dbReference>
<evidence type="ECO:0000313" key="2">
    <source>
        <dbReference type="EMBL" id="MFC6154443.1"/>
    </source>
</evidence>
<dbReference type="EMBL" id="JBHSQI010000006">
    <property type="protein sequence ID" value="MFC6154443.1"/>
    <property type="molecule type" value="Genomic_DNA"/>
</dbReference>
<dbReference type="SUPFAM" id="SSF50985">
    <property type="entry name" value="RCC1/BLIP-II"/>
    <property type="match status" value="2"/>
</dbReference>
<reference evidence="3" key="1">
    <citation type="journal article" date="2019" name="Int. J. Syst. Evol. Microbiol.">
        <title>The Global Catalogue of Microorganisms (GCM) 10K type strain sequencing project: providing services to taxonomists for standard genome sequencing and annotation.</title>
        <authorList>
            <consortium name="The Broad Institute Genomics Platform"/>
            <consortium name="The Broad Institute Genome Sequencing Center for Infectious Disease"/>
            <person name="Wu L."/>
            <person name="Ma J."/>
        </authorList>
    </citation>
    <scope>NUCLEOTIDE SEQUENCE [LARGE SCALE GENOMIC DNA]</scope>
    <source>
        <strain evidence="3">DFY28</strain>
    </source>
</reference>
<comment type="caution">
    <text evidence="2">The sequence shown here is derived from an EMBL/GenBank/DDBJ whole genome shotgun (WGS) entry which is preliminary data.</text>
</comment>
<dbReference type="PROSITE" id="PS50012">
    <property type="entry name" value="RCC1_3"/>
    <property type="match status" value="1"/>
</dbReference>
<dbReference type="InterPro" id="IPR009091">
    <property type="entry name" value="RCC1/BLIP-II"/>
</dbReference>
<organism evidence="2 3">
    <name type="scientific">Nocardioides yefusunii</name>
    <dbReference type="NCBI Taxonomy" id="2500546"/>
    <lineage>
        <taxon>Bacteria</taxon>
        <taxon>Bacillati</taxon>
        <taxon>Actinomycetota</taxon>
        <taxon>Actinomycetes</taxon>
        <taxon>Propionibacteriales</taxon>
        <taxon>Nocardioidaceae</taxon>
        <taxon>Nocardioides</taxon>
    </lineage>
</organism>
<gene>
    <name evidence="2" type="ORF">ACFPWU_12310</name>
</gene>
<dbReference type="PANTHER" id="PTHR45982">
    <property type="entry name" value="REGULATOR OF CHROMOSOME CONDENSATION"/>
    <property type="match status" value="1"/>
</dbReference>